<evidence type="ECO:0000256" key="2">
    <source>
        <dbReference type="ARBA" id="ARBA00008066"/>
    </source>
</evidence>
<sequence length="1196" mass="133041">MASGTEWRSPLSILMGARRNDDIDLELREDEDYFRLRSFPEAVAAAAAAEEITAQDMEPSPSRSPAPTSSGITSYIPFRYFGLKSPAPPSSLNTPLPPPRGAFPPVISESSVDLHERLIDGSDEAEFPDERVLHLQEDDRQFITRNNSNFNHSSSHNSEGAYRTNRPSFQPGFANDTINDHCTKTTGVAWTDQRAILQTTFNFTNSIIGTCIMGLGGAFAASCGGVSILMLVGFALLTKASLDLVVDLSCCSSVMERTRSQERRHGGHSLETDSPILSVCIEKQSDESDEEASDSMNMLSENNEVEDTRDSPDNLMKTVDSSPLMAEEEHQDNKYEIRDAFLTPARFYSEAVKHRSLSSLGRFNGDYNSLTGDHNNLSKPEVPTFERNNTFRRPCGYEDVGYAAFGSVGRFSVLISKLLYAFGCLVAYVVVVRDNFGLALRGILGGPSLTSSNNDGRGWLYDDNYISFWVSAIIMLPISCPRTMKNLAAVSFASILSISFLMMTIAYMFFTCTNPAGRQDRSFHENWIEVRSFSDVVQSLGFFAFAFVGHHTVNPAYESLPPSLRNPKTWRRISTNSMIFAVEASLGVGVFAYLTFGSQTPADVVSYLVWCSGIRQSKYRTHAPVFSKLSGYPADLALAHIARLLLCLTMALTFPLPFLTCREMCIVMCVDAHNFYHMHLSRYQVKCSILKSSAAMWKYVTCNGSNRRRIVRLHRELNNSFSRQNWMYDLGTDDEIGDAVNDNSAKVVTEPLLSEDEHETNNTPSIGGRKGKVIDPSPLSSRSGDPTSSESTISSNVIPDPSWILTNGDGKQLTNLWHAVVTFTLWFIVTTNAINGPPLTDVLTITGAFTGTMIAFILPAVLSFKLEGYNHLSMAILGIGGAAGMIGTIHSLVKSALAWLIFYPTIRRKEIQNYRVNLAGRICRRDEEDDSLTMDEMQRRIKVLPRVVQEYFNAVIHCAKDDSGDKIPIPRSLSIEQDGTFLLNGKWISFTATQEFSTKHNNPGFVWDAVMNIETCSSRITIPINVCDAYVDGHGIMKASLPCGIPIVRQRLSHELDEGELLRWATEAVLFPLALLPSVDGNIDKDESNNATLKWLPSSDGDQHSAILELKYHDDAARVTFRFDPVTHLISSVKTKRSRAVGNIYEMTTWEGFFSRYEIHGGLKVPTVMEAGWRLGSDDHLEIYFRGSNRDYLYIT</sequence>
<comment type="subcellular location">
    <subcellularLocation>
        <location evidence="1">Membrane</location>
        <topology evidence="1">Multi-pass membrane protein</topology>
    </subcellularLocation>
</comment>
<feature type="region of interest" description="Disordered" evidence="8">
    <location>
        <begin position="284"/>
        <end position="314"/>
    </location>
</feature>
<dbReference type="Pfam" id="PF21900">
    <property type="entry name" value="DUF6920"/>
    <property type="match status" value="1"/>
</dbReference>
<dbReference type="PANTHER" id="PTHR22950:SF458">
    <property type="entry name" value="SODIUM-COUPLED NEUTRAL AMINO ACID TRANSPORTER 11-RELATED"/>
    <property type="match status" value="1"/>
</dbReference>
<dbReference type="Proteomes" id="UP001530293">
    <property type="component" value="Unassembled WGS sequence"/>
</dbReference>
<feature type="domain" description="Amino acid transporter transmembrane" evidence="10">
    <location>
        <begin position="393"/>
        <end position="605"/>
    </location>
</feature>
<evidence type="ECO:0000313" key="12">
    <source>
        <dbReference type="Proteomes" id="UP001530293"/>
    </source>
</evidence>
<evidence type="ECO:0000256" key="1">
    <source>
        <dbReference type="ARBA" id="ARBA00004141"/>
    </source>
</evidence>
<comment type="caution">
    <text evidence="11">The sequence shown here is derived from an EMBL/GenBank/DDBJ whole genome shotgun (WGS) entry which is preliminary data.</text>
</comment>
<gene>
    <name evidence="11" type="ORF">ACHAWU_008400</name>
</gene>
<feature type="transmembrane region" description="Helical" evidence="9">
    <location>
        <begin position="637"/>
        <end position="659"/>
    </location>
</feature>
<dbReference type="EMBL" id="JALLBG020000268">
    <property type="protein sequence ID" value="KAL3757239.1"/>
    <property type="molecule type" value="Genomic_DNA"/>
</dbReference>
<comment type="similarity">
    <text evidence="2">Belongs to the amino acid/polyamine transporter 2 family.</text>
</comment>
<dbReference type="InterPro" id="IPR054213">
    <property type="entry name" value="DUF6920"/>
</dbReference>
<evidence type="ECO:0000256" key="9">
    <source>
        <dbReference type="SAM" id="Phobius"/>
    </source>
</evidence>
<dbReference type="PANTHER" id="PTHR22950">
    <property type="entry name" value="AMINO ACID TRANSPORTER"/>
    <property type="match status" value="1"/>
</dbReference>
<feature type="compositionally biased region" description="Low complexity" evidence="8">
    <location>
        <begin position="146"/>
        <end position="158"/>
    </location>
</feature>
<dbReference type="AlphaFoldDB" id="A0ABD3LZQ1"/>
<dbReference type="GO" id="GO:0016020">
    <property type="term" value="C:membrane"/>
    <property type="evidence" value="ECO:0007669"/>
    <property type="project" value="UniProtKB-SubCell"/>
</dbReference>
<evidence type="ECO:0000256" key="6">
    <source>
        <dbReference type="ARBA" id="ARBA00022989"/>
    </source>
</evidence>
<dbReference type="Pfam" id="PF01490">
    <property type="entry name" value="Aa_trans"/>
    <property type="match status" value="2"/>
</dbReference>
<feature type="region of interest" description="Disordered" evidence="8">
    <location>
        <begin position="145"/>
        <end position="176"/>
    </location>
</feature>
<protein>
    <recommendedName>
        <fullName evidence="10">Amino acid transporter transmembrane domain-containing protein</fullName>
    </recommendedName>
</protein>
<feature type="transmembrane region" description="Helical" evidence="9">
    <location>
        <begin position="874"/>
        <end position="902"/>
    </location>
</feature>
<organism evidence="11 12">
    <name type="scientific">Discostella pseudostelligera</name>
    <dbReference type="NCBI Taxonomy" id="259834"/>
    <lineage>
        <taxon>Eukaryota</taxon>
        <taxon>Sar</taxon>
        <taxon>Stramenopiles</taxon>
        <taxon>Ochrophyta</taxon>
        <taxon>Bacillariophyta</taxon>
        <taxon>Coscinodiscophyceae</taxon>
        <taxon>Thalassiosirophycidae</taxon>
        <taxon>Stephanodiscales</taxon>
        <taxon>Stephanodiscaceae</taxon>
        <taxon>Discostella</taxon>
    </lineage>
</organism>
<keyword evidence="4 9" id="KW-0812">Transmembrane</keyword>
<feature type="transmembrane region" description="Helical" evidence="9">
    <location>
        <begin position="418"/>
        <end position="444"/>
    </location>
</feature>
<evidence type="ECO:0000259" key="10">
    <source>
        <dbReference type="Pfam" id="PF01490"/>
    </source>
</evidence>
<name>A0ABD3LZQ1_9STRA</name>
<evidence type="ECO:0000313" key="11">
    <source>
        <dbReference type="EMBL" id="KAL3757239.1"/>
    </source>
</evidence>
<keyword evidence="3" id="KW-0813">Transport</keyword>
<dbReference type="InterPro" id="IPR013057">
    <property type="entry name" value="AA_transpt_TM"/>
</dbReference>
<evidence type="ECO:0000256" key="7">
    <source>
        <dbReference type="ARBA" id="ARBA00023136"/>
    </source>
</evidence>
<dbReference type="GO" id="GO:0006865">
    <property type="term" value="P:amino acid transport"/>
    <property type="evidence" value="ECO:0007669"/>
    <property type="project" value="UniProtKB-KW"/>
</dbReference>
<feature type="transmembrane region" description="Helical" evidence="9">
    <location>
        <begin position="842"/>
        <end position="862"/>
    </location>
</feature>
<feature type="transmembrane region" description="Helical" evidence="9">
    <location>
        <begin position="212"/>
        <end position="237"/>
    </location>
</feature>
<keyword evidence="6 9" id="KW-1133">Transmembrane helix</keyword>
<keyword evidence="7 9" id="KW-0472">Membrane</keyword>
<keyword evidence="12" id="KW-1185">Reference proteome</keyword>
<feature type="compositionally biased region" description="Polar residues" evidence="8">
    <location>
        <begin position="778"/>
        <end position="794"/>
    </location>
</feature>
<evidence type="ECO:0000256" key="4">
    <source>
        <dbReference type="ARBA" id="ARBA00022692"/>
    </source>
</evidence>
<feature type="transmembrane region" description="Helical" evidence="9">
    <location>
        <begin position="816"/>
        <end position="836"/>
    </location>
</feature>
<reference evidence="11 12" key="1">
    <citation type="submission" date="2024-10" db="EMBL/GenBank/DDBJ databases">
        <title>Updated reference genomes for cyclostephanoid diatoms.</title>
        <authorList>
            <person name="Roberts W.R."/>
            <person name="Alverson A.J."/>
        </authorList>
    </citation>
    <scope>NUCLEOTIDE SEQUENCE [LARGE SCALE GENOMIC DNA]</scope>
    <source>
        <strain evidence="11 12">AJA232-27</strain>
    </source>
</reference>
<evidence type="ECO:0000256" key="5">
    <source>
        <dbReference type="ARBA" id="ARBA00022970"/>
    </source>
</evidence>
<feature type="transmembrane region" description="Helical" evidence="9">
    <location>
        <begin position="487"/>
        <end position="510"/>
    </location>
</feature>
<feature type="compositionally biased region" description="Low complexity" evidence="8">
    <location>
        <begin position="59"/>
        <end position="69"/>
    </location>
</feature>
<accession>A0ABD3LZQ1</accession>
<proteinExistence type="inferred from homology"/>
<evidence type="ECO:0000256" key="8">
    <source>
        <dbReference type="SAM" id="MobiDB-lite"/>
    </source>
</evidence>
<feature type="domain" description="Amino acid transporter transmembrane" evidence="10">
    <location>
        <begin position="632"/>
        <end position="870"/>
    </location>
</feature>
<feature type="transmembrane region" description="Helical" evidence="9">
    <location>
        <begin position="578"/>
        <end position="596"/>
    </location>
</feature>
<feature type="region of interest" description="Disordered" evidence="8">
    <location>
        <begin position="749"/>
        <end position="794"/>
    </location>
</feature>
<evidence type="ECO:0000256" key="3">
    <source>
        <dbReference type="ARBA" id="ARBA00022448"/>
    </source>
</evidence>
<feature type="region of interest" description="Disordered" evidence="8">
    <location>
        <begin position="50"/>
        <end position="69"/>
    </location>
</feature>
<keyword evidence="5" id="KW-0029">Amino-acid transport</keyword>